<evidence type="ECO:0000313" key="1">
    <source>
        <dbReference type="EMBL" id="AFJ03502.1"/>
    </source>
</evidence>
<keyword evidence="2" id="KW-1185">Reference proteome</keyword>
<gene>
    <name evidence="1" type="ordered locus">Q7C_2368</name>
</gene>
<evidence type="ECO:0000313" key="2">
    <source>
        <dbReference type="Proteomes" id="UP000009145"/>
    </source>
</evidence>
<dbReference type="EMBL" id="CP003380">
    <property type="protein sequence ID" value="AFJ03502.1"/>
    <property type="molecule type" value="Genomic_DNA"/>
</dbReference>
<dbReference type="AlphaFoldDB" id="I1YKQ9"/>
<dbReference type="KEGG" id="mec:Q7C_2368"/>
<accession>I1YKQ9</accession>
<sequence length="48" mass="5243">MNNHCEDAGSDAGLSLNRQISNNRENTVMAGIITGYHATDKKTGHRRS</sequence>
<name>I1YKQ9_METFJ</name>
<dbReference type="Proteomes" id="UP000009145">
    <property type="component" value="Chromosome"/>
</dbReference>
<reference evidence="1 2" key="1">
    <citation type="journal article" date="2012" name="J. Bacteriol.">
        <title>Complete genome sequences of Methylophaga sp. strain JAM1 and Methylophaga sp. strain JAM7.</title>
        <authorList>
            <person name="Villeneuve C."/>
            <person name="Martineau C."/>
            <person name="Mauffrey F."/>
            <person name="Villemur R."/>
        </authorList>
    </citation>
    <scope>NUCLEOTIDE SEQUENCE [LARGE SCALE GENOMIC DNA]</scope>
    <source>
        <strain evidence="1 2">JAM7</strain>
    </source>
</reference>
<protein>
    <submittedName>
        <fullName evidence="1">Uncharacterized protein</fullName>
    </submittedName>
</protein>
<dbReference type="PATRIC" id="fig|754477.3.peg.2335"/>
<dbReference type="STRING" id="754477.Q7C_2368"/>
<proteinExistence type="predicted"/>
<dbReference type="HOGENOM" id="CLU_3154721_0_0_6"/>
<organism evidence="1 2">
    <name type="scientific">Methylophaga frappieri (strain ATCC BAA-2434 / DSM 25690 / JAM7)</name>
    <dbReference type="NCBI Taxonomy" id="754477"/>
    <lineage>
        <taxon>Bacteria</taxon>
        <taxon>Pseudomonadati</taxon>
        <taxon>Pseudomonadota</taxon>
        <taxon>Gammaproteobacteria</taxon>
        <taxon>Thiotrichales</taxon>
        <taxon>Piscirickettsiaceae</taxon>
        <taxon>Methylophaga</taxon>
    </lineage>
</organism>